<protein>
    <submittedName>
        <fullName evidence="1">Uncharacterized protein</fullName>
    </submittedName>
</protein>
<organism evidence="1 2">
    <name type="scientific">Limnoglobus roseus</name>
    <dbReference type="NCBI Taxonomy" id="2598579"/>
    <lineage>
        <taxon>Bacteria</taxon>
        <taxon>Pseudomonadati</taxon>
        <taxon>Planctomycetota</taxon>
        <taxon>Planctomycetia</taxon>
        <taxon>Gemmatales</taxon>
        <taxon>Gemmataceae</taxon>
        <taxon>Limnoglobus</taxon>
    </lineage>
</organism>
<gene>
    <name evidence="1" type="ORF">PX52LOC_05313</name>
</gene>
<dbReference type="Proteomes" id="UP000324974">
    <property type="component" value="Chromosome"/>
</dbReference>
<sequence length="145" mass="15760">MTAVKPRRRDRLCSLPNVRYTVEGRFQARIWIGATWGSISLGLYPTEELAASASREVLRHLCGHLLDPLSVWSATRRAIATGHVRPTVLPKFVILRGGEFFTRFTTRAGVAGGPYPTAVQACAAAVDARLQAINARRSSALASSN</sequence>
<reference evidence="2" key="1">
    <citation type="submission" date="2019-08" db="EMBL/GenBank/DDBJ databases">
        <title>Limnoglobus roseus gen. nov., sp. nov., a novel freshwater planctomycete with a giant genome from the family Gemmataceae.</title>
        <authorList>
            <person name="Kulichevskaya I.S."/>
            <person name="Naumoff D.G."/>
            <person name="Miroshnikov K."/>
            <person name="Ivanova A."/>
            <person name="Philippov D.A."/>
            <person name="Hakobyan A."/>
            <person name="Rijpstra I.C."/>
            <person name="Sinninghe Damste J.S."/>
            <person name="Liesack W."/>
            <person name="Dedysh S.N."/>
        </authorList>
    </citation>
    <scope>NUCLEOTIDE SEQUENCE [LARGE SCALE GENOMIC DNA]</scope>
    <source>
        <strain evidence="2">PX52</strain>
    </source>
</reference>
<keyword evidence="2" id="KW-1185">Reference proteome</keyword>
<dbReference type="KEGG" id="lrs:PX52LOC_05313"/>
<evidence type="ECO:0000313" key="1">
    <source>
        <dbReference type="EMBL" id="QEL18294.1"/>
    </source>
</evidence>
<proteinExistence type="predicted"/>
<dbReference type="AlphaFoldDB" id="A0A5C1AM84"/>
<accession>A0A5C1AM84</accession>
<dbReference type="EMBL" id="CP042425">
    <property type="protein sequence ID" value="QEL18294.1"/>
    <property type="molecule type" value="Genomic_DNA"/>
</dbReference>
<dbReference type="RefSeq" id="WP_149112815.1">
    <property type="nucleotide sequence ID" value="NZ_CP042425.1"/>
</dbReference>
<name>A0A5C1AM84_9BACT</name>
<evidence type="ECO:0000313" key="2">
    <source>
        <dbReference type="Proteomes" id="UP000324974"/>
    </source>
</evidence>